<organism evidence="3 4">
    <name type="scientific">Pelagerythrobacter marensis</name>
    <dbReference type="NCBI Taxonomy" id="543877"/>
    <lineage>
        <taxon>Bacteria</taxon>
        <taxon>Pseudomonadati</taxon>
        <taxon>Pseudomonadota</taxon>
        <taxon>Alphaproteobacteria</taxon>
        <taxon>Sphingomonadales</taxon>
        <taxon>Erythrobacteraceae</taxon>
        <taxon>Pelagerythrobacter</taxon>
    </lineage>
</organism>
<evidence type="ECO:0000313" key="4">
    <source>
        <dbReference type="Proteomes" id="UP000037643"/>
    </source>
</evidence>
<dbReference type="EMBL" id="CP011805">
    <property type="protein sequence ID" value="AKM07710.1"/>
    <property type="molecule type" value="Genomic_DNA"/>
</dbReference>
<dbReference type="AlphaFoldDB" id="A0A0G3X836"/>
<keyword evidence="4" id="KW-1185">Reference proteome</keyword>
<dbReference type="KEGG" id="amx:AM2010_1643"/>
<feature type="domain" description="Carboxymuconolactone decarboxylase-like" evidence="2">
    <location>
        <begin position="77"/>
        <end position="146"/>
    </location>
</feature>
<dbReference type="PANTHER" id="PTHR34846:SF5">
    <property type="entry name" value="CARBOXYMUCONOLACTONE DECARBOXYLASE-LIKE DOMAIN-CONTAINING PROTEIN"/>
    <property type="match status" value="1"/>
</dbReference>
<dbReference type="Pfam" id="PF02627">
    <property type="entry name" value="CMD"/>
    <property type="match status" value="1"/>
</dbReference>
<dbReference type="SUPFAM" id="SSF69118">
    <property type="entry name" value="AhpD-like"/>
    <property type="match status" value="1"/>
</dbReference>
<evidence type="ECO:0000256" key="1">
    <source>
        <dbReference type="SAM" id="MobiDB-lite"/>
    </source>
</evidence>
<dbReference type="Gene3D" id="1.20.1290.10">
    <property type="entry name" value="AhpD-like"/>
    <property type="match status" value="1"/>
</dbReference>
<dbReference type="PATRIC" id="fig|543877.4.peg.1668"/>
<protein>
    <submittedName>
        <fullName evidence="3">Carboxymuconolactone decarboxylase</fullName>
    </submittedName>
</protein>
<name>A0A0G3X836_9SPHN</name>
<reference evidence="3 4" key="1">
    <citation type="submission" date="2015-06" db="EMBL/GenBank/DDBJ databases">
        <authorList>
            <person name="Kim K.M."/>
        </authorList>
    </citation>
    <scope>NUCLEOTIDE SEQUENCE [LARGE SCALE GENOMIC DNA]</scope>
    <source>
        <strain evidence="3 4">KCTC 22370</strain>
    </source>
</reference>
<proteinExistence type="predicted"/>
<dbReference type="InterPro" id="IPR029032">
    <property type="entry name" value="AhpD-like"/>
</dbReference>
<dbReference type="STRING" id="543877.AM2010_1643"/>
<evidence type="ECO:0000313" key="3">
    <source>
        <dbReference type="EMBL" id="AKM07710.1"/>
    </source>
</evidence>
<dbReference type="Proteomes" id="UP000037643">
    <property type="component" value="Chromosome"/>
</dbReference>
<accession>A0A0G3X836</accession>
<evidence type="ECO:0000259" key="2">
    <source>
        <dbReference type="Pfam" id="PF02627"/>
    </source>
</evidence>
<dbReference type="GO" id="GO:0051920">
    <property type="term" value="F:peroxiredoxin activity"/>
    <property type="evidence" value="ECO:0007669"/>
    <property type="project" value="InterPro"/>
</dbReference>
<gene>
    <name evidence="3" type="ORF">AM2010_1643</name>
</gene>
<feature type="region of interest" description="Disordered" evidence="1">
    <location>
        <begin position="33"/>
        <end position="52"/>
    </location>
</feature>
<dbReference type="PANTHER" id="PTHR34846">
    <property type="entry name" value="4-CARBOXYMUCONOLACTONE DECARBOXYLASE FAMILY PROTEIN (AFU_ORTHOLOGUE AFUA_6G11590)"/>
    <property type="match status" value="1"/>
</dbReference>
<dbReference type="InterPro" id="IPR003779">
    <property type="entry name" value="CMD-like"/>
</dbReference>
<sequence>MASPGAGRLKMPRLPLVSRRAVTDPLVAHMYDRKFPGRDPATEPGQTASGAPGNFEAVFAHSPDVLEHLVRGFHLKQTRARKLPLHYMELAIARIGWASSCRWMFSEHIKILRGLGYTEGALADLPDWQASDAFTATERAVLAYADCFALDHGRVPDRLFARLRTAFSDEQIVELTYVAGMFLANAAMIRALRLEHDDYDERVREMPSPPEYRFVDAEPAPLPKRG</sequence>